<dbReference type="Proteomes" id="UP000663838">
    <property type="component" value="Unassembled WGS sequence"/>
</dbReference>
<reference evidence="1" key="1">
    <citation type="submission" date="2021-02" db="EMBL/GenBank/DDBJ databases">
        <authorList>
            <person name="Nowell W R."/>
        </authorList>
    </citation>
    <scope>NUCLEOTIDE SEQUENCE</scope>
</reference>
<organism evidence="1 2">
    <name type="scientific">Rotaria socialis</name>
    <dbReference type="NCBI Taxonomy" id="392032"/>
    <lineage>
        <taxon>Eukaryota</taxon>
        <taxon>Metazoa</taxon>
        <taxon>Spiralia</taxon>
        <taxon>Gnathifera</taxon>
        <taxon>Rotifera</taxon>
        <taxon>Eurotatoria</taxon>
        <taxon>Bdelloidea</taxon>
        <taxon>Philodinida</taxon>
        <taxon>Philodinidae</taxon>
        <taxon>Rotaria</taxon>
    </lineage>
</organism>
<evidence type="ECO:0000313" key="1">
    <source>
        <dbReference type="EMBL" id="CAF4754326.1"/>
    </source>
</evidence>
<sequence length="27" mass="3184">CAGTVDLAHDDDVDWIEMILKLRLYFM</sequence>
<comment type="caution">
    <text evidence="1">The sequence shown here is derived from an EMBL/GenBank/DDBJ whole genome shotgun (WGS) entry which is preliminary data.</text>
</comment>
<dbReference type="EMBL" id="CAJOBS010001702">
    <property type="protein sequence ID" value="CAF4754326.1"/>
    <property type="molecule type" value="Genomic_DNA"/>
</dbReference>
<evidence type="ECO:0000313" key="2">
    <source>
        <dbReference type="Proteomes" id="UP000663838"/>
    </source>
</evidence>
<dbReference type="AlphaFoldDB" id="A0A821LNF0"/>
<accession>A0A821LNF0</accession>
<gene>
    <name evidence="1" type="ORF">TOA249_LOCUS20593</name>
</gene>
<proteinExistence type="predicted"/>
<name>A0A821LNF0_9BILA</name>
<feature type="non-terminal residue" evidence="1">
    <location>
        <position position="1"/>
    </location>
</feature>
<protein>
    <submittedName>
        <fullName evidence="1">Uncharacterized protein</fullName>
    </submittedName>
</protein>